<proteinExistence type="predicted"/>
<protein>
    <submittedName>
        <fullName evidence="1">Predicted protein</fullName>
    </submittedName>
</protein>
<evidence type="ECO:0000313" key="2">
    <source>
        <dbReference type="Proteomes" id="UP000001194"/>
    </source>
</evidence>
<dbReference type="HOGENOM" id="CLU_1510865_0_0_1"/>
<dbReference type="RefSeq" id="XP_001873649.1">
    <property type="nucleotide sequence ID" value="XM_001873614.1"/>
</dbReference>
<keyword evidence="2" id="KW-1185">Reference proteome</keyword>
<dbReference type="InParanoid" id="B0CP97"/>
<name>B0CP97_LACBS</name>
<dbReference type="GeneID" id="6069192"/>
<evidence type="ECO:0000313" key="1">
    <source>
        <dbReference type="EMBL" id="EDR15441.1"/>
    </source>
</evidence>
<gene>
    <name evidence="1" type="ORF">LACBIDRAFT_321260</name>
</gene>
<accession>B0CP97</accession>
<dbReference type="AlphaFoldDB" id="B0CP97"/>
<reference evidence="1 2" key="1">
    <citation type="journal article" date="2008" name="Nature">
        <title>The genome of Laccaria bicolor provides insights into mycorrhizal symbiosis.</title>
        <authorList>
            <person name="Martin F."/>
            <person name="Aerts A."/>
            <person name="Ahren D."/>
            <person name="Brun A."/>
            <person name="Danchin E.G.J."/>
            <person name="Duchaussoy F."/>
            <person name="Gibon J."/>
            <person name="Kohler A."/>
            <person name="Lindquist E."/>
            <person name="Pereda V."/>
            <person name="Salamov A."/>
            <person name="Shapiro H.J."/>
            <person name="Wuyts J."/>
            <person name="Blaudez D."/>
            <person name="Buee M."/>
            <person name="Brokstein P."/>
            <person name="Canbaeck B."/>
            <person name="Cohen D."/>
            <person name="Courty P.E."/>
            <person name="Coutinho P.M."/>
            <person name="Delaruelle C."/>
            <person name="Detter J.C."/>
            <person name="Deveau A."/>
            <person name="DiFazio S."/>
            <person name="Duplessis S."/>
            <person name="Fraissinet-Tachet L."/>
            <person name="Lucic E."/>
            <person name="Frey-Klett P."/>
            <person name="Fourrey C."/>
            <person name="Feussner I."/>
            <person name="Gay G."/>
            <person name="Grimwood J."/>
            <person name="Hoegger P.J."/>
            <person name="Jain P."/>
            <person name="Kilaru S."/>
            <person name="Labbe J."/>
            <person name="Lin Y.C."/>
            <person name="Legue V."/>
            <person name="Le Tacon F."/>
            <person name="Marmeisse R."/>
            <person name="Melayah D."/>
            <person name="Montanini B."/>
            <person name="Muratet M."/>
            <person name="Nehls U."/>
            <person name="Niculita-Hirzel H."/>
            <person name="Oudot-Le Secq M.P."/>
            <person name="Peter M."/>
            <person name="Quesneville H."/>
            <person name="Rajashekar B."/>
            <person name="Reich M."/>
            <person name="Rouhier N."/>
            <person name="Schmutz J."/>
            <person name="Yin T."/>
            <person name="Chalot M."/>
            <person name="Henrissat B."/>
            <person name="Kuees U."/>
            <person name="Lucas S."/>
            <person name="Van de Peer Y."/>
            <person name="Podila G.K."/>
            <person name="Polle A."/>
            <person name="Pukkila P.J."/>
            <person name="Richardson P.M."/>
            <person name="Rouze P."/>
            <person name="Sanders I.R."/>
            <person name="Stajich J.E."/>
            <person name="Tunlid A."/>
            <person name="Tuskan G."/>
            <person name="Grigoriev I.V."/>
        </authorList>
    </citation>
    <scope>NUCLEOTIDE SEQUENCE [LARGE SCALE GENOMIC DNA]</scope>
    <source>
        <strain evidence="2">S238N-H82 / ATCC MYA-4686</strain>
    </source>
</reference>
<organism evidence="2">
    <name type="scientific">Laccaria bicolor (strain S238N-H82 / ATCC MYA-4686)</name>
    <name type="common">Bicoloured deceiver</name>
    <name type="synonym">Laccaria laccata var. bicolor</name>
    <dbReference type="NCBI Taxonomy" id="486041"/>
    <lineage>
        <taxon>Eukaryota</taxon>
        <taxon>Fungi</taxon>
        <taxon>Dikarya</taxon>
        <taxon>Basidiomycota</taxon>
        <taxon>Agaricomycotina</taxon>
        <taxon>Agaricomycetes</taxon>
        <taxon>Agaricomycetidae</taxon>
        <taxon>Agaricales</taxon>
        <taxon>Agaricineae</taxon>
        <taxon>Hydnangiaceae</taxon>
        <taxon>Laccaria</taxon>
    </lineage>
</organism>
<dbReference type="KEGG" id="lbc:LACBIDRAFT_321260"/>
<dbReference type="EMBL" id="DS547091">
    <property type="protein sequence ID" value="EDR15441.1"/>
    <property type="molecule type" value="Genomic_DNA"/>
</dbReference>
<dbReference type="Proteomes" id="UP000001194">
    <property type="component" value="Unassembled WGS sequence"/>
</dbReference>
<sequence>MSFSKKANKCFNPILTKTRLRAIHSNAIDPQLSEATAMRRSHILIIPSKQNTLRRPQFRHDVLSGITARITPKNLSHNASPYIFPSARRAAYPERTYDTVGRQYRTDSFAETIPPDYFTLKRRGWNDRRRDRISPTGVLLTCTLRLSVRSSKSLQKATHIITIMATWDVVVIVHLVRR</sequence>